<feature type="region of interest" description="Disordered" evidence="1">
    <location>
        <begin position="33"/>
        <end position="63"/>
    </location>
</feature>
<reference evidence="3" key="2">
    <citation type="journal article" date="2017" name="Front. Cell. Infect. Microbiol.">
        <title>Analysis of the Salivary Gland Transcriptome of Unfed and Partially Fed Amblyomma sculptum Ticks and Descriptive Proteome of the Saliva.</title>
        <authorList>
            <person name="Esteves E."/>
            <person name="Maruyama S.R."/>
            <person name="Kawahara R."/>
            <person name="Fujita A."/>
            <person name="Martins L.A."/>
            <person name="Righi A.A."/>
            <person name="Costa F.B."/>
            <person name="Palmisano G."/>
            <person name="Labruna M.B."/>
            <person name="Sa-Nunes A."/>
            <person name="Ribeiro J.M.C."/>
            <person name="Fogaca A.C."/>
        </authorList>
    </citation>
    <scope>NUCLEOTIDE SEQUENCE</scope>
</reference>
<evidence type="ECO:0000256" key="2">
    <source>
        <dbReference type="SAM" id="SignalP"/>
    </source>
</evidence>
<evidence type="ECO:0000256" key="1">
    <source>
        <dbReference type="SAM" id="MobiDB-lite"/>
    </source>
</evidence>
<accession>A0A1E1XT92</accession>
<feature type="non-terminal residue" evidence="3">
    <location>
        <position position="90"/>
    </location>
</feature>
<feature type="chain" id="PRO_5009116387" evidence="2">
    <location>
        <begin position="26"/>
        <end position="90"/>
    </location>
</feature>
<protein>
    <submittedName>
        <fullName evidence="3">Putative secreted protein</fullName>
    </submittedName>
</protein>
<proteinExistence type="evidence at transcript level"/>
<name>A0A1E1XT92_AMBSC</name>
<dbReference type="EMBL" id="GFAA01000942">
    <property type="protein sequence ID" value="JAU02493.1"/>
    <property type="molecule type" value="mRNA"/>
</dbReference>
<sequence length="90" mass="9507">MKISKTVSGCCLAVTVLAFLTSAQKQDSVQVAKPNIPLPKPSRDPRMRVSVEGGGSIPGSHRVSGTVQYDIHRRAHGPTITGWGQGSHSS</sequence>
<organism evidence="3">
    <name type="scientific">Amblyomma sculptum</name>
    <name type="common">Tick</name>
    <dbReference type="NCBI Taxonomy" id="1581419"/>
    <lineage>
        <taxon>Eukaryota</taxon>
        <taxon>Metazoa</taxon>
        <taxon>Ecdysozoa</taxon>
        <taxon>Arthropoda</taxon>
        <taxon>Chelicerata</taxon>
        <taxon>Arachnida</taxon>
        <taxon>Acari</taxon>
        <taxon>Parasitiformes</taxon>
        <taxon>Ixodida</taxon>
        <taxon>Ixodoidea</taxon>
        <taxon>Ixodidae</taxon>
        <taxon>Amblyomminae</taxon>
        <taxon>Amblyomma</taxon>
    </lineage>
</organism>
<dbReference type="AlphaFoldDB" id="A0A1E1XT92"/>
<evidence type="ECO:0000313" key="3">
    <source>
        <dbReference type="EMBL" id="JAU02493.1"/>
    </source>
</evidence>
<keyword evidence="2" id="KW-0732">Signal</keyword>
<reference evidence="3" key="1">
    <citation type="submission" date="2016-09" db="EMBL/GenBank/DDBJ databases">
        <authorList>
            <person name="Capua I."/>
            <person name="De Benedictis P."/>
            <person name="Joannis T."/>
            <person name="Lombin L.H."/>
            <person name="Cattoli G."/>
        </authorList>
    </citation>
    <scope>NUCLEOTIDE SEQUENCE</scope>
</reference>
<feature type="signal peptide" evidence="2">
    <location>
        <begin position="1"/>
        <end position="25"/>
    </location>
</feature>